<dbReference type="EMBL" id="CYKH01000976">
    <property type="protein sequence ID" value="CUG74640.1"/>
    <property type="molecule type" value="Genomic_DNA"/>
</dbReference>
<evidence type="ECO:0000313" key="1">
    <source>
        <dbReference type="EMBL" id="CUG74640.1"/>
    </source>
</evidence>
<dbReference type="Proteomes" id="UP000051952">
    <property type="component" value="Unassembled WGS sequence"/>
</dbReference>
<gene>
    <name evidence="1" type="ORF">BSAL_84480</name>
</gene>
<keyword evidence="2" id="KW-1185">Reference proteome</keyword>
<sequence>MRSLATIFGVWWARAFRRSPITFIPSSGLTSSCCSSGLVSRSRLLCSFGGGTLDEVLCNMVDKERTIENAVNMGSAEYYYHCFQSTGKIVDQIVSNCPDELTWAWCTVRVAFAGERTSRCVFRRTTWLEPAYRHYPASRPLRQSLSKETTP</sequence>
<dbReference type="AlphaFoldDB" id="A0A0S4J470"/>
<name>A0A0S4J470_BODSA</name>
<reference evidence="2" key="1">
    <citation type="submission" date="2015-09" db="EMBL/GenBank/DDBJ databases">
        <authorList>
            <consortium name="Pathogen Informatics"/>
        </authorList>
    </citation>
    <scope>NUCLEOTIDE SEQUENCE [LARGE SCALE GENOMIC DNA]</scope>
    <source>
        <strain evidence="2">Lake Konstanz</strain>
    </source>
</reference>
<protein>
    <submittedName>
        <fullName evidence="1">Uncharacterized protein</fullName>
    </submittedName>
</protein>
<dbReference type="VEuPathDB" id="TriTrypDB:BSAL_84480"/>
<organism evidence="1 2">
    <name type="scientific">Bodo saltans</name>
    <name type="common">Flagellated protozoan</name>
    <dbReference type="NCBI Taxonomy" id="75058"/>
    <lineage>
        <taxon>Eukaryota</taxon>
        <taxon>Discoba</taxon>
        <taxon>Euglenozoa</taxon>
        <taxon>Kinetoplastea</taxon>
        <taxon>Metakinetoplastina</taxon>
        <taxon>Eubodonida</taxon>
        <taxon>Bodonidae</taxon>
        <taxon>Bodo</taxon>
    </lineage>
</organism>
<dbReference type="PROSITE" id="PS51257">
    <property type="entry name" value="PROKAR_LIPOPROTEIN"/>
    <property type="match status" value="1"/>
</dbReference>
<evidence type="ECO:0000313" key="2">
    <source>
        <dbReference type="Proteomes" id="UP000051952"/>
    </source>
</evidence>
<proteinExistence type="predicted"/>
<accession>A0A0S4J470</accession>